<dbReference type="AlphaFoldDB" id="A0A0P6XAG0"/>
<evidence type="ECO:0000313" key="2">
    <source>
        <dbReference type="EMBL" id="KPL77206.1"/>
    </source>
</evidence>
<proteinExistence type="predicted"/>
<feature type="transmembrane region" description="Helical" evidence="1">
    <location>
        <begin position="9"/>
        <end position="28"/>
    </location>
</feature>
<accession>A0A0P6XAG0</accession>
<comment type="caution">
    <text evidence="2">The sequence shown here is derived from an EMBL/GenBank/DDBJ whole genome shotgun (WGS) entry which is preliminary data.</text>
</comment>
<gene>
    <name evidence="2" type="ORF">AC812_04420</name>
</gene>
<dbReference type="Proteomes" id="UP000050514">
    <property type="component" value="Unassembled WGS sequence"/>
</dbReference>
<keyword evidence="1" id="KW-1133">Transmembrane helix</keyword>
<sequence>MRALFRSRYRVILISLTLTGILAIWYISRVPGGFVAGFGQLFLSGVICLLGLFFWLFFFSQFVLPVRKLEDRWRIYQRLLLYIQGGHGPAIFIENGKIRQRKGEIKKEGPGVVILDSASAAVLRKDDRFNRAIGPGITFTERKEYLEGDKAVVDLRIQKGKIGPFLSAGSPTGISDDQPARLEVQQRQRMETRALTRDNIELVPKIIVHFKIDAQPGEGGSQYGYRPSSVEKAILRRNVDANLPEDTPDRLNDWRWLPPRLAADIWKETLSRFRLDELFHSRTDQPTALQTIHSIIHQRLTQPLADELDLFGKPTGQQVPSLEYQMLQERGIRVLKVEIRDLEMPEEVEKDLIKRWQTSWLNQARKEKEMIETQRQYITRESQEQAVRNFFSEAVSPLAETCSGQVLSVKRTFHTIMHSIRTILERNPQAQTRMQQEIEQLTQLVEMSTPEDNP</sequence>
<dbReference type="STRING" id="360411.AC812_04420"/>
<reference evidence="2 3" key="1">
    <citation type="submission" date="2015-07" db="EMBL/GenBank/DDBJ databases">
        <title>Draft genome of Bellilinea caldifistulae DSM 17877.</title>
        <authorList>
            <person name="Hemp J."/>
            <person name="Ward L.M."/>
            <person name="Pace L.A."/>
            <person name="Fischer W.W."/>
        </authorList>
    </citation>
    <scope>NUCLEOTIDE SEQUENCE [LARGE SCALE GENOMIC DNA]</scope>
    <source>
        <strain evidence="2 3">GOMI-1</strain>
    </source>
</reference>
<name>A0A0P6XAG0_9CHLR</name>
<keyword evidence="1" id="KW-0472">Membrane</keyword>
<evidence type="ECO:0000313" key="3">
    <source>
        <dbReference type="Proteomes" id="UP000050514"/>
    </source>
</evidence>
<keyword evidence="1" id="KW-0812">Transmembrane</keyword>
<evidence type="ECO:0000256" key="1">
    <source>
        <dbReference type="SAM" id="Phobius"/>
    </source>
</evidence>
<protein>
    <recommendedName>
        <fullName evidence="4">Band 7 domain-containing protein</fullName>
    </recommendedName>
</protein>
<dbReference type="RefSeq" id="WP_061914816.1">
    <property type="nucleotide sequence ID" value="NZ_DF967971.1"/>
</dbReference>
<evidence type="ECO:0008006" key="4">
    <source>
        <dbReference type="Google" id="ProtNLM"/>
    </source>
</evidence>
<dbReference type="EMBL" id="LGHJ01000010">
    <property type="protein sequence ID" value="KPL77206.1"/>
    <property type="molecule type" value="Genomic_DNA"/>
</dbReference>
<dbReference type="OrthoDB" id="149939at2"/>
<organism evidence="2 3">
    <name type="scientific">Bellilinea caldifistulae</name>
    <dbReference type="NCBI Taxonomy" id="360411"/>
    <lineage>
        <taxon>Bacteria</taxon>
        <taxon>Bacillati</taxon>
        <taxon>Chloroflexota</taxon>
        <taxon>Anaerolineae</taxon>
        <taxon>Anaerolineales</taxon>
        <taxon>Anaerolineaceae</taxon>
        <taxon>Bellilinea</taxon>
    </lineage>
</organism>
<keyword evidence="3" id="KW-1185">Reference proteome</keyword>
<feature type="transmembrane region" description="Helical" evidence="1">
    <location>
        <begin position="40"/>
        <end position="64"/>
    </location>
</feature>